<reference evidence="2" key="1">
    <citation type="journal article" date="2017" name="Nat. Microbiol.">
        <title>Global analysis of biosynthetic gene clusters reveals vast potential of secondary metabolite production in Penicillium species.</title>
        <authorList>
            <person name="Nielsen J.C."/>
            <person name="Grijseels S."/>
            <person name="Prigent S."/>
            <person name="Ji B."/>
            <person name="Dainat J."/>
            <person name="Nielsen K.F."/>
            <person name="Frisvad J.C."/>
            <person name="Workman M."/>
            <person name="Nielsen J."/>
        </authorList>
    </citation>
    <scope>NUCLEOTIDE SEQUENCE [LARGE SCALE GENOMIC DNA]</scope>
    <source>
        <strain evidence="2">IBT 14082</strain>
    </source>
</reference>
<name>A0A1V6S9B9_9EURO</name>
<organism evidence="1 2">
    <name type="scientific">Penicillium flavigenum</name>
    <dbReference type="NCBI Taxonomy" id="254877"/>
    <lineage>
        <taxon>Eukaryota</taxon>
        <taxon>Fungi</taxon>
        <taxon>Dikarya</taxon>
        <taxon>Ascomycota</taxon>
        <taxon>Pezizomycotina</taxon>
        <taxon>Eurotiomycetes</taxon>
        <taxon>Eurotiomycetidae</taxon>
        <taxon>Eurotiales</taxon>
        <taxon>Aspergillaceae</taxon>
        <taxon>Penicillium</taxon>
    </lineage>
</organism>
<gene>
    <name evidence="1" type="ORF">PENFLA_c086G07218</name>
</gene>
<protein>
    <submittedName>
        <fullName evidence="1">Uncharacterized protein</fullName>
    </submittedName>
</protein>
<evidence type="ECO:0000313" key="2">
    <source>
        <dbReference type="Proteomes" id="UP000191342"/>
    </source>
</evidence>
<evidence type="ECO:0000313" key="1">
    <source>
        <dbReference type="EMBL" id="OQE10617.1"/>
    </source>
</evidence>
<proteinExistence type="predicted"/>
<dbReference type="Proteomes" id="UP000191342">
    <property type="component" value="Unassembled WGS sequence"/>
</dbReference>
<accession>A0A1V6S9B9</accession>
<sequence length="104" mass="11559">MNFIKTVRAAITAVVTTTENFGARLRATEDRGRDFFEAANLNCMATPSNSLFDLDVTFNDFQVLHLMARDSFLDMATGKLHVLNLRQARATIITAQLGTFVLTC</sequence>
<dbReference type="EMBL" id="MLQL01000086">
    <property type="protein sequence ID" value="OQE10617.1"/>
    <property type="molecule type" value="Genomic_DNA"/>
</dbReference>
<dbReference type="OrthoDB" id="10548580at2759"/>
<comment type="caution">
    <text evidence="1">The sequence shown here is derived from an EMBL/GenBank/DDBJ whole genome shotgun (WGS) entry which is preliminary data.</text>
</comment>
<dbReference type="AlphaFoldDB" id="A0A1V6S9B9"/>
<keyword evidence="2" id="KW-1185">Reference proteome</keyword>